<reference evidence="2" key="1">
    <citation type="submission" date="2023-06" db="EMBL/GenBank/DDBJ databases">
        <title>Male Hemibagrus guttatus genome.</title>
        <authorList>
            <person name="Bian C."/>
        </authorList>
    </citation>
    <scope>NUCLEOTIDE SEQUENCE</scope>
    <source>
        <strain evidence="2">Male_cb2023</strain>
        <tissue evidence="2">Muscle</tissue>
    </source>
</reference>
<protein>
    <submittedName>
        <fullName evidence="2">Uncharacterized protein</fullName>
    </submittedName>
</protein>
<dbReference type="Gene3D" id="1.20.5.4090">
    <property type="match status" value="1"/>
</dbReference>
<sequence>HATEVVKDHITVTMAEAVEKRQKDVETIAQLEKENSDLMIEVEILRDAVEDMGKQLIKGNRECEEL</sequence>
<dbReference type="Proteomes" id="UP001274896">
    <property type="component" value="Unassembled WGS sequence"/>
</dbReference>
<keyword evidence="3" id="KW-1185">Reference proteome</keyword>
<feature type="coiled-coil region" evidence="1">
    <location>
        <begin position="14"/>
        <end position="48"/>
    </location>
</feature>
<evidence type="ECO:0000313" key="3">
    <source>
        <dbReference type="Proteomes" id="UP001274896"/>
    </source>
</evidence>
<dbReference type="AlphaFoldDB" id="A0AAE0QBP8"/>
<evidence type="ECO:0000256" key="1">
    <source>
        <dbReference type="SAM" id="Coils"/>
    </source>
</evidence>
<comment type="caution">
    <text evidence="2">The sequence shown here is derived from an EMBL/GenBank/DDBJ whole genome shotgun (WGS) entry which is preliminary data.</text>
</comment>
<gene>
    <name evidence="2" type="ORF">QTP70_029106</name>
</gene>
<organism evidence="2 3">
    <name type="scientific">Hemibagrus guttatus</name>
    <dbReference type="NCBI Taxonomy" id="175788"/>
    <lineage>
        <taxon>Eukaryota</taxon>
        <taxon>Metazoa</taxon>
        <taxon>Chordata</taxon>
        <taxon>Craniata</taxon>
        <taxon>Vertebrata</taxon>
        <taxon>Euteleostomi</taxon>
        <taxon>Actinopterygii</taxon>
        <taxon>Neopterygii</taxon>
        <taxon>Teleostei</taxon>
        <taxon>Ostariophysi</taxon>
        <taxon>Siluriformes</taxon>
        <taxon>Bagridae</taxon>
        <taxon>Hemibagrus</taxon>
    </lineage>
</organism>
<proteinExistence type="predicted"/>
<dbReference type="EMBL" id="JAUCMX010000019">
    <property type="protein sequence ID" value="KAK3516964.1"/>
    <property type="molecule type" value="Genomic_DNA"/>
</dbReference>
<keyword evidence="1" id="KW-0175">Coiled coil</keyword>
<accession>A0AAE0QBP8</accession>
<name>A0AAE0QBP8_9TELE</name>
<feature type="non-terminal residue" evidence="2">
    <location>
        <position position="1"/>
    </location>
</feature>
<evidence type="ECO:0000313" key="2">
    <source>
        <dbReference type="EMBL" id="KAK3516964.1"/>
    </source>
</evidence>